<feature type="compositionally biased region" description="Low complexity" evidence="2">
    <location>
        <begin position="146"/>
        <end position="157"/>
    </location>
</feature>
<dbReference type="PANTHER" id="PTHR24078">
    <property type="entry name" value="DNAJ HOMOLOG SUBFAMILY C MEMBER"/>
    <property type="match status" value="1"/>
</dbReference>
<dbReference type="GO" id="GO:0051082">
    <property type="term" value="F:unfolded protein binding"/>
    <property type="evidence" value="ECO:0007669"/>
    <property type="project" value="InterPro"/>
</dbReference>
<dbReference type="SUPFAM" id="SSF49493">
    <property type="entry name" value="HSP40/DnaJ peptide-binding domain"/>
    <property type="match status" value="2"/>
</dbReference>
<protein>
    <recommendedName>
        <fullName evidence="3">Chaperone DnaJ C-terminal domain-containing protein</fullName>
    </recommendedName>
</protein>
<dbReference type="EMBL" id="JAINDJ010000004">
    <property type="protein sequence ID" value="KAG9450799.1"/>
    <property type="molecule type" value="Genomic_DNA"/>
</dbReference>
<dbReference type="InterPro" id="IPR051339">
    <property type="entry name" value="DnaJ_subfamily_B"/>
</dbReference>
<feature type="domain" description="Chaperone DnaJ C-terminal" evidence="3">
    <location>
        <begin position="271"/>
        <end position="429"/>
    </location>
</feature>
<dbReference type="AlphaFoldDB" id="A0AAV7EQB4"/>
<proteinExistence type="predicted"/>
<sequence length="448" mass="48612">MYFFRGSKSNEVENGGVVSTPKAKHKSVDNLFANFLARSISKRNIASPERVPRRIANEFDTPSILSRNRSNVRGLESVADRLVRSRSTARRSSDEAAETKSSRSKSTSKRNDWFGGGGDGGSSRSKSTAPVRNDAAGVVNDGGGSSRSRSISNSSTSRRSDHNNYVTDDSGGGSSRSKSTARRSSNDDGGGPSSRSKSTTRRSDDSRSRSTTRRSGDAADLSGGGGSSSSRSRSTTRRPEPQETLSRSTSRRSTIPIMFSNSTGRGKPPPIENTLECTLEELLFGCVKKVVIARDVLASNGLLIQEEETLKIKVRPGWRHGTRVTFEGKGDERPGTVPADVIFSIVEARHKLYMRDGDDLVMSIEIPLVKALTGCNLSIPLLGGEKVSCKIDEVITPGYEKIIKEQGMPTLKDKDSRGDLKIKFHVAFPGDLTQQQRSDLFSLLKDSC</sequence>
<dbReference type="GO" id="GO:0051087">
    <property type="term" value="F:protein-folding chaperone binding"/>
    <property type="evidence" value="ECO:0007669"/>
    <property type="project" value="TreeGrafter"/>
</dbReference>
<feature type="region of interest" description="Disordered" evidence="2">
    <location>
        <begin position="84"/>
        <end position="269"/>
    </location>
</feature>
<evidence type="ECO:0000313" key="5">
    <source>
        <dbReference type="Proteomes" id="UP000825729"/>
    </source>
</evidence>
<reference evidence="4 5" key="1">
    <citation type="submission" date="2021-07" db="EMBL/GenBank/DDBJ databases">
        <title>The Aristolochia fimbriata genome: insights into angiosperm evolution, floral development and chemical biosynthesis.</title>
        <authorList>
            <person name="Jiao Y."/>
        </authorList>
    </citation>
    <scope>NUCLEOTIDE SEQUENCE [LARGE SCALE GENOMIC DNA]</scope>
    <source>
        <strain evidence="4">IBCAS-2021</strain>
        <tissue evidence="4">Leaf</tissue>
    </source>
</reference>
<dbReference type="GO" id="GO:0005829">
    <property type="term" value="C:cytosol"/>
    <property type="evidence" value="ECO:0007669"/>
    <property type="project" value="TreeGrafter"/>
</dbReference>
<dbReference type="InterPro" id="IPR008971">
    <property type="entry name" value="HSP40/DnaJ_pept-bd"/>
</dbReference>
<dbReference type="Pfam" id="PF01556">
    <property type="entry name" value="DnaJ_C"/>
    <property type="match status" value="1"/>
</dbReference>
<name>A0AAV7EQB4_ARIFI</name>
<dbReference type="Gene3D" id="2.60.260.20">
    <property type="entry name" value="Urease metallochaperone UreE, N-terminal domain"/>
    <property type="match status" value="2"/>
</dbReference>
<evidence type="ECO:0000256" key="2">
    <source>
        <dbReference type="SAM" id="MobiDB-lite"/>
    </source>
</evidence>
<feature type="region of interest" description="Disordered" evidence="2">
    <location>
        <begin position="1"/>
        <end position="23"/>
    </location>
</feature>
<feature type="compositionally biased region" description="Low complexity" evidence="2">
    <location>
        <begin position="244"/>
        <end position="254"/>
    </location>
</feature>
<evidence type="ECO:0000313" key="4">
    <source>
        <dbReference type="EMBL" id="KAG9450799.1"/>
    </source>
</evidence>
<gene>
    <name evidence="4" type="ORF">H6P81_010764</name>
</gene>
<accession>A0AAV7EQB4</accession>
<feature type="compositionally biased region" description="Basic and acidic residues" evidence="2">
    <location>
        <begin position="91"/>
        <end position="101"/>
    </location>
</feature>
<keyword evidence="1" id="KW-0143">Chaperone</keyword>
<evidence type="ECO:0000256" key="1">
    <source>
        <dbReference type="ARBA" id="ARBA00023186"/>
    </source>
</evidence>
<dbReference type="FunFam" id="2.60.260.20:FF:000002">
    <property type="entry name" value="Dnaj homolog subfamily b member"/>
    <property type="match status" value="1"/>
</dbReference>
<evidence type="ECO:0000259" key="3">
    <source>
        <dbReference type="Pfam" id="PF01556"/>
    </source>
</evidence>
<dbReference type="Proteomes" id="UP000825729">
    <property type="component" value="Unassembled WGS sequence"/>
</dbReference>
<dbReference type="FunFam" id="2.60.260.20:FF:000006">
    <property type="entry name" value="DnaJ subfamily B member 13"/>
    <property type="match status" value="1"/>
</dbReference>
<dbReference type="CDD" id="cd10747">
    <property type="entry name" value="DnaJ_C"/>
    <property type="match status" value="1"/>
</dbReference>
<keyword evidence="5" id="KW-1185">Reference proteome</keyword>
<dbReference type="PANTHER" id="PTHR24078:SF522">
    <property type="entry name" value="DNAJ CHAPERONE C-TERMINAL DOMAIN-CONTAINING PROTEIN"/>
    <property type="match status" value="1"/>
</dbReference>
<dbReference type="GO" id="GO:0006457">
    <property type="term" value="P:protein folding"/>
    <property type="evidence" value="ECO:0007669"/>
    <property type="project" value="InterPro"/>
</dbReference>
<organism evidence="4 5">
    <name type="scientific">Aristolochia fimbriata</name>
    <name type="common">White veined hardy Dutchman's pipe vine</name>
    <dbReference type="NCBI Taxonomy" id="158543"/>
    <lineage>
        <taxon>Eukaryota</taxon>
        <taxon>Viridiplantae</taxon>
        <taxon>Streptophyta</taxon>
        <taxon>Embryophyta</taxon>
        <taxon>Tracheophyta</taxon>
        <taxon>Spermatophyta</taxon>
        <taxon>Magnoliopsida</taxon>
        <taxon>Magnoliidae</taxon>
        <taxon>Piperales</taxon>
        <taxon>Aristolochiaceae</taxon>
        <taxon>Aristolochia</taxon>
    </lineage>
</organism>
<dbReference type="InterPro" id="IPR002939">
    <property type="entry name" value="DnaJ_C"/>
</dbReference>
<comment type="caution">
    <text evidence="4">The sequence shown here is derived from an EMBL/GenBank/DDBJ whole genome shotgun (WGS) entry which is preliminary data.</text>
</comment>